<dbReference type="InParanoid" id="A0A165D0M0"/>
<feature type="transmembrane region" description="Helical" evidence="2">
    <location>
        <begin position="97"/>
        <end position="116"/>
    </location>
</feature>
<keyword evidence="2" id="KW-0812">Transmembrane</keyword>
<feature type="transmembrane region" description="Helical" evidence="2">
    <location>
        <begin position="128"/>
        <end position="153"/>
    </location>
</feature>
<dbReference type="Pfam" id="PF20152">
    <property type="entry name" value="DUF6534"/>
    <property type="match status" value="1"/>
</dbReference>
<accession>A0A165D0M0</accession>
<dbReference type="InterPro" id="IPR045339">
    <property type="entry name" value="DUF6534"/>
</dbReference>
<evidence type="ECO:0000313" key="5">
    <source>
        <dbReference type="Proteomes" id="UP000077266"/>
    </source>
</evidence>
<dbReference type="PANTHER" id="PTHR40465:SF1">
    <property type="entry name" value="DUF6534 DOMAIN-CONTAINING PROTEIN"/>
    <property type="match status" value="1"/>
</dbReference>
<dbReference type="Proteomes" id="UP000077266">
    <property type="component" value="Unassembled WGS sequence"/>
</dbReference>
<proteinExistence type="predicted"/>
<dbReference type="AlphaFoldDB" id="A0A165D0M0"/>
<name>A0A165D0M0_EXIGL</name>
<protein>
    <recommendedName>
        <fullName evidence="3">DUF6534 domain-containing protein</fullName>
    </recommendedName>
</protein>
<evidence type="ECO:0000256" key="2">
    <source>
        <dbReference type="SAM" id="Phobius"/>
    </source>
</evidence>
<dbReference type="OrthoDB" id="2562493at2759"/>
<evidence type="ECO:0000256" key="1">
    <source>
        <dbReference type="SAM" id="MobiDB-lite"/>
    </source>
</evidence>
<gene>
    <name evidence="4" type="ORF">EXIGLDRAFT_842859</name>
</gene>
<sequence length="329" mass="36908">MSDAGFPVAPVATAGWTGVGSTLIGSLLNIWLYGIVFHMYVTYWTQTSKDLWWLRLAVPALFIIDTAQTAADCYFAYRVAVDLDHPDTFTILAQWPLQFSAITQAMSALIVTLILIHRLYRLTKNNIYVAVVLSVYSVAVFCVGVSAGVKLWILNFLDFPAVRVANNLVVAWHYMELVLNTVITIGLIFVLSRSRTGFQRTDSLINTLMRGAMQTGFFTSFVSIIVVITWVRTPFEQSYFLIFILPFGRVYSVTLMDTVLTRQLIKQESSDHQSFPTSRVTAPTNTIELRVRKDVSVHYGDRRDSHEKPSSKQPKSTEADAASSLSNIV</sequence>
<dbReference type="EMBL" id="KV426265">
    <property type="protein sequence ID" value="KZV83570.1"/>
    <property type="molecule type" value="Genomic_DNA"/>
</dbReference>
<keyword evidence="2" id="KW-1133">Transmembrane helix</keyword>
<keyword evidence="5" id="KW-1185">Reference proteome</keyword>
<evidence type="ECO:0000313" key="4">
    <source>
        <dbReference type="EMBL" id="KZV83570.1"/>
    </source>
</evidence>
<dbReference type="PANTHER" id="PTHR40465">
    <property type="entry name" value="CHROMOSOME 1, WHOLE GENOME SHOTGUN SEQUENCE"/>
    <property type="match status" value="1"/>
</dbReference>
<feature type="region of interest" description="Disordered" evidence="1">
    <location>
        <begin position="294"/>
        <end position="329"/>
    </location>
</feature>
<feature type="domain" description="DUF6534" evidence="3">
    <location>
        <begin position="177"/>
        <end position="263"/>
    </location>
</feature>
<feature type="transmembrane region" description="Helical" evidence="2">
    <location>
        <begin position="53"/>
        <end position="77"/>
    </location>
</feature>
<reference evidence="4 5" key="1">
    <citation type="journal article" date="2016" name="Mol. Biol. Evol.">
        <title>Comparative Genomics of Early-Diverging Mushroom-Forming Fungi Provides Insights into the Origins of Lignocellulose Decay Capabilities.</title>
        <authorList>
            <person name="Nagy L.G."/>
            <person name="Riley R."/>
            <person name="Tritt A."/>
            <person name="Adam C."/>
            <person name="Daum C."/>
            <person name="Floudas D."/>
            <person name="Sun H."/>
            <person name="Yadav J.S."/>
            <person name="Pangilinan J."/>
            <person name="Larsson K.H."/>
            <person name="Matsuura K."/>
            <person name="Barry K."/>
            <person name="Labutti K."/>
            <person name="Kuo R."/>
            <person name="Ohm R.A."/>
            <person name="Bhattacharya S.S."/>
            <person name="Shirouzu T."/>
            <person name="Yoshinaga Y."/>
            <person name="Martin F.M."/>
            <person name="Grigoriev I.V."/>
            <person name="Hibbett D.S."/>
        </authorList>
    </citation>
    <scope>NUCLEOTIDE SEQUENCE [LARGE SCALE GENOMIC DNA]</scope>
    <source>
        <strain evidence="4 5">HHB12029</strain>
    </source>
</reference>
<evidence type="ECO:0000259" key="3">
    <source>
        <dbReference type="Pfam" id="PF20152"/>
    </source>
</evidence>
<keyword evidence="2" id="KW-0472">Membrane</keyword>
<organism evidence="4 5">
    <name type="scientific">Exidia glandulosa HHB12029</name>
    <dbReference type="NCBI Taxonomy" id="1314781"/>
    <lineage>
        <taxon>Eukaryota</taxon>
        <taxon>Fungi</taxon>
        <taxon>Dikarya</taxon>
        <taxon>Basidiomycota</taxon>
        <taxon>Agaricomycotina</taxon>
        <taxon>Agaricomycetes</taxon>
        <taxon>Auriculariales</taxon>
        <taxon>Exidiaceae</taxon>
        <taxon>Exidia</taxon>
    </lineage>
</organism>
<feature type="transmembrane region" description="Helical" evidence="2">
    <location>
        <begin position="173"/>
        <end position="191"/>
    </location>
</feature>
<feature type="transmembrane region" description="Helical" evidence="2">
    <location>
        <begin position="20"/>
        <end position="41"/>
    </location>
</feature>
<feature type="transmembrane region" description="Helical" evidence="2">
    <location>
        <begin position="212"/>
        <end position="233"/>
    </location>
</feature>
<feature type="compositionally biased region" description="Basic and acidic residues" evidence="1">
    <location>
        <begin position="294"/>
        <end position="318"/>
    </location>
</feature>
<dbReference type="STRING" id="1314781.A0A165D0M0"/>